<protein>
    <recommendedName>
        <fullName evidence="10">Cadherin domain-containing protein</fullName>
    </recommendedName>
</protein>
<keyword evidence="4 8" id="KW-0106">Calcium</keyword>
<keyword evidence="13" id="KW-1185">Reference proteome</keyword>
<keyword evidence="5 9" id="KW-1133">Transmembrane helix</keyword>
<accession>A0A813QGW7</accession>
<dbReference type="SUPFAM" id="SSF49313">
    <property type="entry name" value="Cadherin-like"/>
    <property type="match status" value="6"/>
</dbReference>
<dbReference type="Proteomes" id="UP000681722">
    <property type="component" value="Unassembled WGS sequence"/>
</dbReference>
<feature type="domain" description="Cadherin" evidence="10">
    <location>
        <begin position="365"/>
        <end position="463"/>
    </location>
</feature>
<name>A0A813QGW7_9BILA</name>
<dbReference type="GO" id="GO:0007156">
    <property type="term" value="P:homophilic cell adhesion via plasma membrane adhesion molecules"/>
    <property type="evidence" value="ECO:0007669"/>
    <property type="project" value="InterPro"/>
</dbReference>
<dbReference type="PRINTS" id="PR00205">
    <property type="entry name" value="CADHERIN"/>
</dbReference>
<feature type="transmembrane region" description="Helical" evidence="9">
    <location>
        <begin position="816"/>
        <end position="843"/>
    </location>
</feature>
<evidence type="ECO:0000313" key="12">
    <source>
        <dbReference type="EMBL" id="CAF3548904.1"/>
    </source>
</evidence>
<proteinExistence type="predicted"/>
<gene>
    <name evidence="11" type="ORF">GPM918_LOCUS1723</name>
    <name evidence="12" type="ORF">SRO942_LOCUS1723</name>
</gene>
<evidence type="ECO:0000256" key="8">
    <source>
        <dbReference type="PROSITE-ProRule" id="PRU00043"/>
    </source>
</evidence>
<dbReference type="PANTHER" id="PTHR24028:SF146">
    <property type="entry name" value="CADHERIN 96CB, ISOFORM D-RELATED"/>
    <property type="match status" value="1"/>
</dbReference>
<evidence type="ECO:0000256" key="3">
    <source>
        <dbReference type="ARBA" id="ARBA00022737"/>
    </source>
</evidence>
<feature type="domain" description="Cadherin" evidence="10">
    <location>
        <begin position="244"/>
        <end position="347"/>
    </location>
</feature>
<keyword evidence="3" id="KW-0677">Repeat</keyword>
<dbReference type="InterPro" id="IPR002126">
    <property type="entry name" value="Cadherin-like_dom"/>
</dbReference>
<dbReference type="SMART" id="SM00112">
    <property type="entry name" value="CA"/>
    <property type="match status" value="6"/>
</dbReference>
<feature type="domain" description="Cadherin" evidence="10">
    <location>
        <begin position="703"/>
        <end position="797"/>
    </location>
</feature>
<keyword evidence="7" id="KW-0325">Glycoprotein</keyword>
<dbReference type="InterPro" id="IPR015919">
    <property type="entry name" value="Cadherin-like_sf"/>
</dbReference>
<dbReference type="EMBL" id="CAJOBC010000170">
    <property type="protein sequence ID" value="CAF3548904.1"/>
    <property type="molecule type" value="Genomic_DNA"/>
</dbReference>
<dbReference type="Pfam" id="PF00028">
    <property type="entry name" value="Cadherin"/>
    <property type="match status" value="3"/>
</dbReference>
<evidence type="ECO:0000256" key="9">
    <source>
        <dbReference type="SAM" id="Phobius"/>
    </source>
</evidence>
<keyword evidence="2 9" id="KW-0812">Transmembrane</keyword>
<feature type="domain" description="Cadherin" evidence="10">
    <location>
        <begin position="470"/>
        <end position="567"/>
    </location>
</feature>
<sequence>MITPVINHMSVVTTSIYNCKDICDLNVYVHENAPVENLKWNLIDLLKQRVNTTNYFDQLQFSLSTTSKTTTATYFQLSSSILSYNHSQLDREEFCKLNLCSYEQYQCDLSLSIFTQTSFIVIFQLIIQDQNDIVPIFDQSNIDIVIRENLQPFYHYQLPTARDLDSNMYNIDKYSFVNNEFNHIFELIYSNNELNLKVLKTLDCEQRSSYQLKIIAQDKGGQKSNILSCNVTVGDFNEFQPKFQQHSYNKYINESFLVNDTVMIVSATDDDCYDKIIIYSLISDSIVALPFRINSKTGEIMLTRSVDYEQQTTYRFRIKAANQDGITNSIVPVTIQVLDVNDNEPRIYTNILANYKIINRKEIDNDNVESIIVDENISIGQVIGTILVKDDDSMKINKQLTISLLSCLPLTMICPLILDHDSMTIRIARVLDTEQDDMYKIVLQANDQGTPPLLSQRHLFLYIRHRPRFTQKKYYFYLSISSSPGSTIGHVEANSTESRLIEYTIVTATNFVDIDSTNGTIYLKEFIYIEYVLNLTVQATNTQNRALFDQTIILIHMYNQNNCSPLFDHLSYTFNVSEQHISPFEIGQVHAMDCTSNNKLSVTYTLIEADTLPFRINNDNGMLIVTHELDRETIDKYDFYVMATIENRTTSKTRIYVYVIDRNDHIPTFVDNYTERFIYVSSIELSTSSSSTSLIRRHNSDIDNSLASEFVTNVYAIDMDDGLNGKINYYFSNSDAYHHFHVYNNGSIYLYNGKNLPTPYRLEIYAKDNGQPALTSKNSILFYVCDINRKHECNEHYQDEKLITTFLLDEPSKTNYYLGSLFIMIAIICFVFIVISCTTYHVFLKVKHSTKMSQRTYNCRIEARKNLIVSDSLYDNTTTTNGQLKSVSV</sequence>
<organism evidence="11 13">
    <name type="scientific">Didymodactylos carnosus</name>
    <dbReference type="NCBI Taxonomy" id="1234261"/>
    <lineage>
        <taxon>Eukaryota</taxon>
        <taxon>Metazoa</taxon>
        <taxon>Spiralia</taxon>
        <taxon>Gnathifera</taxon>
        <taxon>Rotifera</taxon>
        <taxon>Eurotatoria</taxon>
        <taxon>Bdelloidea</taxon>
        <taxon>Philodinida</taxon>
        <taxon>Philodinidae</taxon>
        <taxon>Didymodactylos</taxon>
    </lineage>
</organism>
<feature type="domain" description="Cadherin" evidence="10">
    <location>
        <begin position="568"/>
        <end position="669"/>
    </location>
</feature>
<evidence type="ECO:0000256" key="7">
    <source>
        <dbReference type="ARBA" id="ARBA00023180"/>
    </source>
</evidence>
<evidence type="ECO:0000256" key="1">
    <source>
        <dbReference type="ARBA" id="ARBA00004167"/>
    </source>
</evidence>
<dbReference type="PROSITE" id="PS00232">
    <property type="entry name" value="CADHERIN_1"/>
    <property type="match status" value="2"/>
</dbReference>
<dbReference type="FunFam" id="2.60.40.60:FF:000020">
    <property type="entry name" value="Dachsous cadherin-related 1b"/>
    <property type="match status" value="1"/>
</dbReference>
<dbReference type="GO" id="GO:0005509">
    <property type="term" value="F:calcium ion binding"/>
    <property type="evidence" value="ECO:0007669"/>
    <property type="project" value="UniProtKB-UniRule"/>
</dbReference>
<keyword evidence="6 9" id="KW-0472">Membrane</keyword>
<dbReference type="GO" id="GO:0005886">
    <property type="term" value="C:plasma membrane"/>
    <property type="evidence" value="ECO:0007669"/>
    <property type="project" value="InterPro"/>
</dbReference>
<dbReference type="Gene3D" id="2.60.40.60">
    <property type="entry name" value="Cadherins"/>
    <property type="match status" value="6"/>
</dbReference>
<evidence type="ECO:0000256" key="4">
    <source>
        <dbReference type="ARBA" id="ARBA00022837"/>
    </source>
</evidence>
<dbReference type="CDD" id="cd11304">
    <property type="entry name" value="Cadherin_repeat"/>
    <property type="match status" value="6"/>
</dbReference>
<evidence type="ECO:0000313" key="11">
    <source>
        <dbReference type="EMBL" id="CAF0767265.1"/>
    </source>
</evidence>
<dbReference type="PROSITE" id="PS50268">
    <property type="entry name" value="CADHERIN_2"/>
    <property type="match status" value="6"/>
</dbReference>
<dbReference type="EMBL" id="CAJNOQ010000170">
    <property type="protein sequence ID" value="CAF0767265.1"/>
    <property type="molecule type" value="Genomic_DNA"/>
</dbReference>
<evidence type="ECO:0000256" key="5">
    <source>
        <dbReference type="ARBA" id="ARBA00022989"/>
    </source>
</evidence>
<feature type="domain" description="Cadherin" evidence="10">
    <location>
        <begin position="138"/>
        <end position="243"/>
    </location>
</feature>
<dbReference type="InterPro" id="IPR050174">
    <property type="entry name" value="Protocadherin/Cadherin-CA"/>
</dbReference>
<evidence type="ECO:0000313" key="13">
    <source>
        <dbReference type="Proteomes" id="UP000663829"/>
    </source>
</evidence>
<dbReference type="OrthoDB" id="6252479at2759"/>
<dbReference type="AlphaFoldDB" id="A0A813QGW7"/>
<dbReference type="InterPro" id="IPR020894">
    <property type="entry name" value="Cadherin_CS"/>
</dbReference>
<comment type="subcellular location">
    <subcellularLocation>
        <location evidence="1">Membrane</location>
        <topology evidence="1">Single-pass membrane protein</topology>
    </subcellularLocation>
</comment>
<comment type="caution">
    <text evidence="11">The sequence shown here is derived from an EMBL/GenBank/DDBJ whole genome shotgun (WGS) entry which is preliminary data.</text>
</comment>
<evidence type="ECO:0000259" key="10">
    <source>
        <dbReference type="PROSITE" id="PS50268"/>
    </source>
</evidence>
<dbReference type="PANTHER" id="PTHR24028">
    <property type="entry name" value="CADHERIN-87A"/>
    <property type="match status" value="1"/>
</dbReference>
<evidence type="ECO:0000256" key="6">
    <source>
        <dbReference type="ARBA" id="ARBA00023136"/>
    </source>
</evidence>
<reference evidence="11" key="1">
    <citation type="submission" date="2021-02" db="EMBL/GenBank/DDBJ databases">
        <authorList>
            <person name="Nowell W R."/>
        </authorList>
    </citation>
    <scope>NUCLEOTIDE SEQUENCE</scope>
</reference>
<evidence type="ECO:0000256" key="2">
    <source>
        <dbReference type="ARBA" id="ARBA00022692"/>
    </source>
</evidence>
<dbReference type="Proteomes" id="UP000663829">
    <property type="component" value="Unassembled WGS sequence"/>
</dbReference>